<dbReference type="Gene3D" id="1.10.530.10">
    <property type="match status" value="1"/>
</dbReference>
<comment type="caution">
    <text evidence="1">The sequence shown here is derived from an EMBL/GenBank/DDBJ whole genome shotgun (WGS) entry which is preliminary data.</text>
</comment>
<evidence type="ECO:0000313" key="1">
    <source>
        <dbReference type="EMBL" id="OGE03291.1"/>
    </source>
</evidence>
<name>A0A1F5HGR2_9BACT</name>
<organism evidence="1 2">
    <name type="scientific">Candidatus Curtissbacteria bacterium RIFOXYA1_FULL_41_14</name>
    <dbReference type="NCBI Taxonomy" id="1797737"/>
    <lineage>
        <taxon>Bacteria</taxon>
        <taxon>Candidatus Curtissiibacteriota</taxon>
    </lineage>
</organism>
<gene>
    <name evidence="1" type="ORF">A2196_06060</name>
</gene>
<reference evidence="1 2" key="1">
    <citation type="journal article" date="2016" name="Nat. Commun.">
        <title>Thousands of microbial genomes shed light on interconnected biogeochemical processes in an aquifer system.</title>
        <authorList>
            <person name="Anantharaman K."/>
            <person name="Brown C.T."/>
            <person name="Hug L.A."/>
            <person name="Sharon I."/>
            <person name="Castelle C.J."/>
            <person name="Probst A.J."/>
            <person name="Thomas B.C."/>
            <person name="Singh A."/>
            <person name="Wilkins M.J."/>
            <person name="Karaoz U."/>
            <person name="Brodie E.L."/>
            <person name="Williams K.H."/>
            <person name="Hubbard S.S."/>
            <person name="Banfield J.F."/>
        </authorList>
    </citation>
    <scope>NUCLEOTIDE SEQUENCE [LARGE SCALE GENOMIC DNA]</scope>
</reference>
<dbReference type="EMBL" id="MFCA01000001">
    <property type="protein sequence ID" value="OGE03291.1"/>
    <property type="molecule type" value="Genomic_DNA"/>
</dbReference>
<dbReference type="InterPro" id="IPR023346">
    <property type="entry name" value="Lysozyme-like_dom_sf"/>
</dbReference>
<dbReference type="Proteomes" id="UP000176751">
    <property type="component" value="Unassembled WGS sequence"/>
</dbReference>
<protein>
    <recommendedName>
        <fullName evidence="3">Mannosyl-glycoprotein endo-beta-N-acetylglucosamidase-like domain-containing protein</fullName>
    </recommendedName>
</protein>
<evidence type="ECO:0000313" key="2">
    <source>
        <dbReference type="Proteomes" id="UP000176751"/>
    </source>
</evidence>
<dbReference type="SUPFAM" id="SSF53955">
    <property type="entry name" value="Lysozyme-like"/>
    <property type="match status" value="1"/>
</dbReference>
<dbReference type="AlphaFoldDB" id="A0A1F5HGR2"/>
<evidence type="ECO:0008006" key="3">
    <source>
        <dbReference type="Google" id="ProtNLM"/>
    </source>
</evidence>
<dbReference type="STRING" id="1797737.A2196_06060"/>
<accession>A0A1F5HGR2</accession>
<proteinExistence type="predicted"/>
<sequence length="189" mass="21158">MFKKLGLIFVWFLITPSVLLTSGLFMHQINKNSQAAIVGIPQMSAQLSLENQMRGEVLGTQIEDLRPYYVTNFLKDTKLEPYSGYMVEVSDKYGIDYRLIPAIAMKESGGGNAIKEVTHNAWGFGNGRTVFESWPNAIDTVGKTLKEKYIARGLTTPEEIMPVYAPPQVETGGKWAKDINFLFSKLESL</sequence>